<proteinExistence type="predicted"/>
<protein>
    <submittedName>
        <fullName evidence="1">Uncharacterized protein</fullName>
    </submittedName>
</protein>
<evidence type="ECO:0000313" key="2">
    <source>
        <dbReference type="Proteomes" id="UP000829447"/>
    </source>
</evidence>
<accession>A0ACC5X9A5</accession>
<keyword evidence="2" id="KW-1185">Reference proteome</keyword>
<gene>
    <name evidence="1" type="ORF">PGIGA_G00078450</name>
</gene>
<reference evidence="1 2" key="1">
    <citation type="journal article" date="2022" name="bioRxiv">
        <title>An ancient truncated duplication of the anti-Mullerian hormone receptor type 2 gene is a potential conserved master sex determinant in the Pangasiidae catfish family.</title>
        <authorList>
            <person name="Wen M."/>
            <person name="Pan Q."/>
            <person name="Jouanno E."/>
            <person name="Montfort J."/>
            <person name="Zahm M."/>
            <person name="Cabau C."/>
            <person name="Klopp C."/>
            <person name="Iampietro C."/>
            <person name="Roques C."/>
            <person name="Bouchez O."/>
            <person name="Castinel A."/>
            <person name="Donnadieu C."/>
            <person name="Parrinello H."/>
            <person name="Poncet C."/>
            <person name="Belmonte E."/>
            <person name="Gautier V."/>
            <person name="Avarre J.-C."/>
            <person name="Dugue R."/>
            <person name="Gustiano R."/>
            <person name="Ha T.T.T."/>
            <person name="Campet M."/>
            <person name="Sriphairoj K."/>
            <person name="Ribolli J."/>
            <person name="de Almeida F.L."/>
            <person name="Desvignes T."/>
            <person name="Postlethwait J.H."/>
            <person name="Bucao C.F."/>
            <person name="Robinson-Rechavi M."/>
            <person name="Bobe J."/>
            <person name="Herpin A."/>
            <person name="Guiguen Y."/>
        </authorList>
    </citation>
    <scope>NUCLEOTIDE SEQUENCE [LARGE SCALE GENOMIC DNA]</scope>
    <source>
        <strain evidence="1">YG-Dec2019</strain>
    </source>
</reference>
<dbReference type="EMBL" id="CM040469">
    <property type="protein sequence ID" value="MCI4387802.1"/>
    <property type="molecule type" value="Genomic_DNA"/>
</dbReference>
<sequence length="220" mass="23740">MQQIRGSRSEIWRVAAKGLLLSQDGLMALYGGLMLGHGGKELLSVQRFWVHCGLVILSGSIDRGGSNPDGKNLTTALKTCGVPELCSTESVNLGEVKVTRNVKCCNTTRCNTETLPVLPEQRANGKMCYSCKDNDCSQTVDCVGNELHCISQKVTEQGKTLTMKGCAVKSACDNSALLNLQGIDSLNIQCCQGNLCNGVESFTLSFLLMFLSLLSSILFY</sequence>
<evidence type="ECO:0000313" key="1">
    <source>
        <dbReference type="EMBL" id="MCI4387802.1"/>
    </source>
</evidence>
<comment type="caution">
    <text evidence="1">The sequence shown here is derived from an EMBL/GenBank/DDBJ whole genome shotgun (WGS) entry which is preliminary data.</text>
</comment>
<name>A0ACC5X9A5_PANGG</name>
<dbReference type="Proteomes" id="UP000829447">
    <property type="component" value="Linkage Group LG16"/>
</dbReference>
<organism evidence="1 2">
    <name type="scientific">Pangasianodon gigas</name>
    <name type="common">Mekong giant catfish</name>
    <name type="synonym">Pangasius gigas</name>
    <dbReference type="NCBI Taxonomy" id="30993"/>
    <lineage>
        <taxon>Eukaryota</taxon>
        <taxon>Metazoa</taxon>
        <taxon>Chordata</taxon>
        <taxon>Craniata</taxon>
        <taxon>Vertebrata</taxon>
        <taxon>Euteleostomi</taxon>
        <taxon>Actinopterygii</taxon>
        <taxon>Neopterygii</taxon>
        <taxon>Teleostei</taxon>
        <taxon>Ostariophysi</taxon>
        <taxon>Siluriformes</taxon>
        <taxon>Pangasiidae</taxon>
        <taxon>Pangasianodon</taxon>
    </lineage>
</organism>